<dbReference type="EMBL" id="CM000785">
    <property type="protein sequence ID" value="AQL04161.1"/>
    <property type="molecule type" value="Genomic_DNA"/>
</dbReference>
<feature type="region of interest" description="Disordered" evidence="1">
    <location>
        <begin position="79"/>
        <end position="125"/>
    </location>
</feature>
<gene>
    <name evidence="2" type="ORF">ZEAMMB73_Zm00001d046380</name>
</gene>
<accession>A0A3L6DF63</accession>
<reference evidence="2" key="1">
    <citation type="submission" date="2015-12" db="EMBL/GenBank/DDBJ databases">
        <title>Update maize B73 reference genome by single molecule sequencing technologies.</title>
        <authorList>
            <consortium name="Maize Genome Sequencing Project"/>
            <person name="Ware D."/>
        </authorList>
    </citation>
    <scope>NUCLEOTIDE SEQUENCE</scope>
    <source>
        <tissue evidence="2">Seedling</tissue>
    </source>
</reference>
<proteinExistence type="predicted"/>
<feature type="compositionally biased region" description="Basic and acidic residues" evidence="1">
    <location>
        <begin position="1"/>
        <end position="11"/>
    </location>
</feature>
<organism evidence="2">
    <name type="scientific">Zea mays</name>
    <name type="common">Maize</name>
    <dbReference type="NCBI Taxonomy" id="4577"/>
    <lineage>
        <taxon>Eukaryota</taxon>
        <taxon>Viridiplantae</taxon>
        <taxon>Streptophyta</taxon>
        <taxon>Embryophyta</taxon>
        <taxon>Tracheophyta</taxon>
        <taxon>Spermatophyta</taxon>
        <taxon>Magnoliopsida</taxon>
        <taxon>Liliopsida</taxon>
        <taxon>Poales</taxon>
        <taxon>Poaceae</taxon>
        <taxon>PACMAD clade</taxon>
        <taxon>Panicoideae</taxon>
        <taxon>Andropogonodae</taxon>
        <taxon>Andropogoneae</taxon>
        <taxon>Tripsacinae</taxon>
        <taxon>Zea</taxon>
    </lineage>
</organism>
<name>A0A1D6P2C6_MAIZE</name>
<protein>
    <submittedName>
        <fullName evidence="2">Uncharacterized protein</fullName>
    </submittedName>
</protein>
<feature type="compositionally biased region" description="Gly residues" evidence="1">
    <location>
        <begin position="18"/>
        <end position="37"/>
    </location>
</feature>
<dbReference type="AlphaFoldDB" id="A0A1D6P2C6"/>
<feature type="region of interest" description="Disordered" evidence="1">
    <location>
        <begin position="1"/>
        <end position="39"/>
    </location>
</feature>
<sequence length="125" mass="12829">MGDGGRYRRLEPATGGAQRRGGAGDGTALGRGLGNGIGEESAREFRLGELWSTMEAGRREARAGAATRAAELESGAIRAGRAGRAADWSSARAEGREGTGLGRRRGRRPAGEMTVGEKNGEGACG</sequence>
<feature type="compositionally biased region" description="Low complexity" evidence="1">
    <location>
        <begin position="79"/>
        <end position="92"/>
    </location>
</feature>
<accession>A0A1D6P2C6</accession>
<evidence type="ECO:0000313" key="2">
    <source>
        <dbReference type="EMBL" id="AQL04161.1"/>
    </source>
</evidence>
<dbReference type="InParanoid" id="A0A1D6P2C6"/>
<evidence type="ECO:0000256" key="1">
    <source>
        <dbReference type="SAM" id="MobiDB-lite"/>
    </source>
</evidence>